<comment type="similarity">
    <text evidence="2">Belongs to the peroxidase family. Ascorbate peroxidase subfamily.</text>
</comment>
<dbReference type="InterPro" id="IPR013103">
    <property type="entry name" value="RVT_2"/>
</dbReference>
<comment type="caution">
    <text evidence="10">The sequence shown here is derived from an EMBL/GenBank/DDBJ whole genome shotgun (WGS) entry which is preliminary data.</text>
</comment>
<organism evidence="10 11">
    <name type="scientific">Vitis vinifera</name>
    <name type="common">Grape</name>
    <dbReference type="NCBI Taxonomy" id="29760"/>
    <lineage>
        <taxon>Eukaryota</taxon>
        <taxon>Viridiplantae</taxon>
        <taxon>Streptophyta</taxon>
        <taxon>Embryophyta</taxon>
        <taxon>Tracheophyta</taxon>
        <taxon>Spermatophyta</taxon>
        <taxon>Magnoliopsida</taxon>
        <taxon>eudicotyledons</taxon>
        <taxon>Gunneridae</taxon>
        <taxon>Pentapetalae</taxon>
        <taxon>rosids</taxon>
        <taxon>Vitales</taxon>
        <taxon>Vitaceae</taxon>
        <taxon>Viteae</taxon>
        <taxon>Vitis</taxon>
    </lineage>
</organism>
<protein>
    <recommendedName>
        <fullName evidence="3">L-ascorbate peroxidase</fullName>
        <ecNumber evidence="3">1.11.1.11</ecNumber>
    </recommendedName>
</protein>
<evidence type="ECO:0000256" key="6">
    <source>
        <dbReference type="ARBA" id="ARBA00023004"/>
    </source>
</evidence>
<evidence type="ECO:0000256" key="5">
    <source>
        <dbReference type="ARBA" id="ARBA00023002"/>
    </source>
</evidence>
<dbReference type="PRINTS" id="PR00458">
    <property type="entry name" value="PEROXIDASE"/>
</dbReference>
<evidence type="ECO:0000256" key="7">
    <source>
        <dbReference type="SAM" id="MobiDB-lite"/>
    </source>
</evidence>
<evidence type="ECO:0000256" key="1">
    <source>
        <dbReference type="ARBA" id="ARBA00001970"/>
    </source>
</evidence>
<dbReference type="AlphaFoldDB" id="A0A438K6B4"/>
<dbReference type="Pfam" id="PF00141">
    <property type="entry name" value="peroxidase"/>
    <property type="match status" value="1"/>
</dbReference>
<feature type="compositionally biased region" description="Polar residues" evidence="7">
    <location>
        <begin position="388"/>
        <end position="398"/>
    </location>
</feature>
<dbReference type="PANTHER" id="PTHR31356">
    <property type="entry name" value="THYLAKOID LUMENAL 29 KDA PROTEIN, CHLOROPLASTIC-RELATED"/>
    <property type="match status" value="1"/>
</dbReference>
<sequence>MGFKTKKDSLSNIERYKVRLVAKWFTQKEGVDYMETFSLVSKKDSLHIILALVAHFDLELQQTDVKTTFLNGELEEKVYMKQPEGFPSSDENVMDQCIYLKVSGSKVCFLVLYVDDILLATNDKGLLHEIQGILGLSQETYINKVLERFRMKDCSPSVSPIANGDRSDIILVVGMLGRYQVTQVWTTGKLQIKVMRYLQGTEDYKLMCKRTSNLEDIRLKVWIKWENVINYMFTHIHHFEVVQHLTTSSTNHLMSLRLRSMFYKLLMCGKSETTWFHDAGTYDALTKTGGPNGSIRNPQELNHSANRGLKTAVDLCGAEHLRSVFNRMGLEDNDIVALSGAHTLGHISKFQAFDGKWTEEPWKFDNSYFKELMKSSTKSLTTSNPPTGYSQQKPSSSAAGEDSTGRQAIVIFSTDQALIKDPKFLEYVSCMTRIWRLSSEIMRHPQAAFGAKELAFATTAIAITFYYRRRKSKGTGVKQDRSELFPVSTVFFPVSVAEPRLQQ</sequence>
<evidence type="ECO:0000256" key="2">
    <source>
        <dbReference type="ARBA" id="ARBA00006873"/>
    </source>
</evidence>
<dbReference type="InterPro" id="IPR002207">
    <property type="entry name" value="Peroxidase_I"/>
</dbReference>
<feature type="domain" description="Reverse transcriptase Ty1/copia-type" evidence="9">
    <location>
        <begin position="3"/>
        <end position="91"/>
    </location>
</feature>
<gene>
    <name evidence="10" type="primary">POLX_517</name>
    <name evidence="10" type="ORF">CK203_005982</name>
</gene>
<dbReference type="GO" id="GO:0016688">
    <property type="term" value="F:L-ascorbate peroxidase activity"/>
    <property type="evidence" value="ECO:0007669"/>
    <property type="project" value="UniProtKB-EC"/>
</dbReference>
<dbReference type="InterPro" id="IPR010255">
    <property type="entry name" value="Haem_peroxidase_sf"/>
</dbReference>
<evidence type="ECO:0000313" key="11">
    <source>
        <dbReference type="Proteomes" id="UP000288805"/>
    </source>
</evidence>
<evidence type="ECO:0000256" key="4">
    <source>
        <dbReference type="ARBA" id="ARBA00022723"/>
    </source>
</evidence>
<dbReference type="PANTHER" id="PTHR31356:SF38">
    <property type="entry name" value="L-ASCORBATE PEROXIDASE 5, PEROXISOMAL"/>
    <property type="match status" value="1"/>
</dbReference>
<dbReference type="Gene3D" id="1.10.520.10">
    <property type="match status" value="1"/>
</dbReference>
<feature type="domain" description="Plant heme peroxidase family profile" evidence="8">
    <location>
        <begin position="318"/>
        <end position="429"/>
    </location>
</feature>
<dbReference type="PRINTS" id="PR00459">
    <property type="entry name" value="ASPEROXIDASE"/>
</dbReference>
<dbReference type="InterPro" id="IPR019793">
    <property type="entry name" value="Peroxidases_heam-ligand_BS"/>
</dbReference>
<dbReference type="PROSITE" id="PS00435">
    <property type="entry name" value="PEROXIDASE_1"/>
    <property type="match status" value="1"/>
</dbReference>
<keyword evidence="6" id="KW-0408">Iron</keyword>
<keyword evidence="5" id="KW-0560">Oxidoreductase</keyword>
<dbReference type="EMBL" id="QGNW01000015">
    <property type="protein sequence ID" value="RVX16744.1"/>
    <property type="molecule type" value="Genomic_DNA"/>
</dbReference>
<dbReference type="Proteomes" id="UP000288805">
    <property type="component" value="Unassembled WGS sequence"/>
</dbReference>
<proteinExistence type="inferred from homology"/>
<dbReference type="GO" id="GO:0020037">
    <property type="term" value="F:heme binding"/>
    <property type="evidence" value="ECO:0007669"/>
    <property type="project" value="InterPro"/>
</dbReference>
<accession>A0A438K6B4</accession>
<dbReference type="InterPro" id="IPR044831">
    <property type="entry name" value="Ccp1-like"/>
</dbReference>
<dbReference type="EC" id="1.11.1.11" evidence="3"/>
<keyword evidence="4" id="KW-0479">Metal-binding</keyword>
<evidence type="ECO:0000259" key="8">
    <source>
        <dbReference type="Pfam" id="PF00141"/>
    </source>
</evidence>
<reference evidence="10 11" key="1">
    <citation type="journal article" date="2018" name="PLoS Genet.">
        <title>Population sequencing reveals clonal diversity and ancestral inbreeding in the grapevine cultivar Chardonnay.</title>
        <authorList>
            <person name="Roach M.J."/>
            <person name="Johnson D.L."/>
            <person name="Bohlmann J."/>
            <person name="van Vuuren H.J."/>
            <person name="Jones S.J."/>
            <person name="Pretorius I.S."/>
            <person name="Schmidt S.A."/>
            <person name="Borneman A.R."/>
        </authorList>
    </citation>
    <scope>NUCLEOTIDE SEQUENCE [LARGE SCALE GENOMIC DNA]</scope>
    <source>
        <strain evidence="11">cv. Chardonnay</strain>
        <tissue evidence="10">Leaf</tissue>
    </source>
</reference>
<feature type="compositionally biased region" description="Low complexity" evidence="7">
    <location>
        <begin position="378"/>
        <end position="387"/>
    </location>
</feature>
<comment type="cofactor">
    <cofactor evidence="1">
        <name>heme b</name>
        <dbReference type="ChEBI" id="CHEBI:60344"/>
    </cofactor>
</comment>
<dbReference type="GO" id="GO:0046872">
    <property type="term" value="F:metal ion binding"/>
    <property type="evidence" value="ECO:0007669"/>
    <property type="project" value="UniProtKB-KW"/>
</dbReference>
<name>A0A438K6B4_VITVI</name>
<evidence type="ECO:0000259" key="9">
    <source>
        <dbReference type="Pfam" id="PF07727"/>
    </source>
</evidence>
<evidence type="ECO:0000313" key="10">
    <source>
        <dbReference type="EMBL" id="RVX16744.1"/>
    </source>
</evidence>
<evidence type="ECO:0000256" key="3">
    <source>
        <dbReference type="ARBA" id="ARBA00012940"/>
    </source>
</evidence>
<dbReference type="InterPro" id="IPR002016">
    <property type="entry name" value="Haem_peroxidase"/>
</dbReference>
<dbReference type="SUPFAM" id="SSF48113">
    <property type="entry name" value="Heme-dependent peroxidases"/>
    <property type="match status" value="1"/>
</dbReference>
<dbReference type="Gene3D" id="1.10.420.10">
    <property type="entry name" value="Peroxidase, domain 2"/>
    <property type="match status" value="1"/>
</dbReference>
<dbReference type="GO" id="GO:0034599">
    <property type="term" value="P:cellular response to oxidative stress"/>
    <property type="evidence" value="ECO:0007669"/>
    <property type="project" value="InterPro"/>
</dbReference>
<dbReference type="Pfam" id="PF07727">
    <property type="entry name" value="RVT_2"/>
    <property type="match status" value="1"/>
</dbReference>
<feature type="region of interest" description="Disordered" evidence="7">
    <location>
        <begin position="378"/>
        <end position="402"/>
    </location>
</feature>